<dbReference type="RefSeq" id="WP_343850602.1">
    <property type="nucleotide sequence ID" value="NZ_BAAAFI010000007.1"/>
</dbReference>
<name>A0ABP3YBI9_9BACT</name>
<dbReference type="Proteomes" id="UP001500469">
    <property type="component" value="Unassembled WGS sequence"/>
</dbReference>
<organism evidence="3 4">
    <name type="scientific">Algoriphagus jejuensis</name>
    <dbReference type="NCBI Taxonomy" id="419934"/>
    <lineage>
        <taxon>Bacteria</taxon>
        <taxon>Pseudomonadati</taxon>
        <taxon>Bacteroidota</taxon>
        <taxon>Cytophagia</taxon>
        <taxon>Cytophagales</taxon>
        <taxon>Cyclobacteriaceae</taxon>
        <taxon>Algoriphagus</taxon>
    </lineage>
</organism>
<comment type="caution">
    <text evidence="3">The sequence shown here is derived from an EMBL/GenBank/DDBJ whole genome shotgun (WGS) entry which is preliminary data.</text>
</comment>
<gene>
    <name evidence="3" type="ORF">GCM10009119_17990</name>
</gene>
<protein>
    <submittedName>
        <fullName evidence="3">Response regulator</fullName>
    </submittedName>
</protein>
<accession>A0ABP3YBI9</accession>
<dbReference type="InterPro" id="IPR052893">
    <property type="entry name" value="TCS_response_regulator"/>
</dbReference>
<evidence type="ECO:0000313" key="4">
    <source>
        <dbReference type="Proteomes" id="UP001500469"/>
    </source>
</evidence>
<keyword evidence="1" id="KW-0597">Phosphoprotein</keyword>
<dbReference type="InterPro" id="IPR011006">
    <property type="entry name" value="CheY-like_superfamily"/>
</dbReference>
<reference evidence="4" key="1">
    <citation type="journal article" date="2019" name="Int. J. Syst. Evol. Microbiol.">
        <title>The Global Catalogue of Microorganisms (GCM) 10K type strain sequencing project: providing services to taxonomists for standard genome sequencing and annotation.</title>
        <authorList>
            <consortium name="The Broad Institute Genomics Platform"/>
            <consortium name="The Broad Institute Genome Sequencing Center for Infectious Disease"/>
            <person name="Wu L."/>
            <person name="Ma J."/>
        </authorList>
    </citation>
    <scope>NUCLEOTIDE SEQUENCE [LARGE SCALE GENOMIC DNA]</scope>
    <source>
        <strain evidence="4">JCM 16112</strain>
    </source>
</reference>
<proteinExistence type="predicted"/>
<dbReference type="InterPro" id="IPR001789">
    <property type="entry name" value="Sig_transdc_resp-reg_receiver"/>
</dbReference>
<dbReference type="SMART" id="SM00448">
    <property type="entry name" value="REC"/>
    <property type="match status" value="1"/>
</dbReference>
<evidence type="ECO:0000256" key="1">
    <source>
        <dbReference type="PROSITE-ProRule" id="PRU00169"/>
    </source>
</evidence>
<evidence type="ECO:0000259" key="2">
    <source>
        <dbReference type="PROSITE" id="PS50110"/>
    </source>
</evidence>
<dbReference type="SUPFAM" id="SSF52172">
    <property type="entry name" value="CheY-like"/>
    <property type="match status" value="1"/>
</dbReference>
<keyword evidence="4" id="KW-1185">Reference proteome</keyword>
<feature type="domain" description="Response regulatory" evidence="2">
    <location>
        <begin position="7"/>
        <end position="128"/>
    </location>
</feature>
<dbReference type="Gene3D" id="3.40.50.2300">
    <property type="match status" value="1"/>
</dbReference>
<evidence type="ECO:0000313" key="3">
    <source>
        <dbReference type="EMBL" id="GAA0878831.1"/>
    </source>
</evidence>
<sequence>MKDEKFNILLADDDPDDRMFFQDALDELSIQATLSEVTNGSDLMKFLENNLNKLPDVLFLDLNMPSKSGMECLSEIKKHEKLSQIPVLIYSTSANPEVVEILYNMGALYYIRKEGDFSCLKAVIGKALFLCRNTRLIQPERPDFLILVDDIRPKLPL</sequence>
<dbReference type="EMBL" id="BAAAFI010000007">
    <property type="protein sequence ID" value="GAA0878831.1"/>
    <property type="molecule type" value="Genomic_DNA"/>
</dbReference>
<dbReference type="PANTHER" id="PTHR44520:SF2">
    <property type="entry name" value="RESPONSE REGULATOR RCP1"/>
    <property type="match status" value="1"/>
</dbReference>
<dbReference type="Pfam" id="PF00072">
    <property type="entry name" value="Response_reg"/>
    <property type="match status" value="1"/>
</dbReference>
<feature type="modified residue" description="4-aspartylphosphate" evidence="1">
    <location>
        <position position="61"/>
    </location>
</feature>
<dbReference type="PANTHER" id="PTHR44520">
    <property type="entry name" value="RESPONSE REGULATOR RCP1-RELATED"/>
    <property type="match status" value="1"/>
</dbReference>
<dbReference type="PROSITE" id="PS50110">
    <property type="entry name" value="RESPONSE_REGULATORY"/>
    <property type="match status" value="1"/>
</dbReference>